<sequence>MNSIPLLADGAHAHALTAAMTLAFTVLLVAMVLKATYRLLIKALHLSTMVALRATTALLLTVVIIGYLNR</sequence>
<keyword evidence="1" id="KW-0472">Membrane</keyword>
<dbReference type="EMBL" id="BOMF01000149">
    <property type="protein sequence ID" value="GID50412.1"/>
    <property type="molecule type" value="Genomic_DNA"/>
</dbReference>
<keyword evidence="1" id="KW-1133">Transmembrane helix</keyword>
<name>A0ABQ3WVU1_9ACTN</name>
<protein>
    <submittedName>
        <fullName evidence="2">Uncharacterized protein</fullName>
    </submittedName>
</protein>
<keyword evidence="1" id="KW-0812">Transmembrane</keyword>
<proteinExistence type="predicted"/>
<reference evidence="2" key="1">
    <citation type="submission" date="2021-01" db="EMBL/GenBank/DDBJ databases">
        <title>Whole genome shotgun sequence of Actinoplanes capillaceus NBRC 16408.</title>
        <authorList>
            <person name="Komaki H."/>
            <person name="Tamura T."/>
        </authorList>
    </citation>
    <scope>NUCLEOTIDE SEQUENCE [LARGE SCALE GENOMIC DNA]</scope>
    <source>
        <strain evidence="2">NBRC 16408</strain>
    </source>
</reference>
<evidence type="ECO:0000256" key="1">
    <source>
        <dbReference type="SAM" id="Phobius"/>
    </source>
</evidence>
<organism evidence="2">
    <name type="scientific">Actinoplanes campanulatus</name>
    <dbReference type="NCBI Taxonomy" id="113559"/>
    <lineage>
        <taxon>Bacteria</taxon>
        <taxon>Bacillati</taxon>
        <taxon>Actinomycetota</taxon>
        <taxon>Actinomycetes</taxon>
        <taxon>Micromonosporales</taxon>
        <taxon>Micromonosporaceae</taxon>
        <taxon>Actinoplanes</taxon>
    </lineage>
</organism>
<accession>A0ABQ3WVU1</accession>
<feature type="transmembrane region" description="Helical" evidence="1">
    <location>
        <begin position="45"/>
        <end position="68"/>
    </location>
</feature>
<gene>
    <name evidence="2" type="ORF">Aca07nite_76870</name>
</gene>
<feature type="transmembrane region" description="Helical" evidence="1">
    <location>
        <begin position="12"/>
        <end position="33"/>
    </location>
</feature>
<evidence type="ECO:0000313" key="2">
    <source>
        <dbReference type="EMBL" id="GID50412.1"/>
    </source>
</evidence>
<dbReference type="RefSeq" id="WP_204300453.1">
    <property type="nucleotide sequence ID" value="NZ_BAAAGQ010000037.1"/>
</dbReference>
<comment type="caution">
    <text evidence="2">The sequence shown here is derived from an EMBL/GenBank/DDBJ whole genome shotgun (WGS) entry which is preliminary data.</text>
</comment>